<dbReference type="SUPFAM" id="SSF56801">
    <property type="entry name" value="Acetyl-CoA synthetase-like"/>
    <property type="match status" value="1"/>
</dbReference>
<feature type="domain" description="AMP-binding enzyme C-terminal" evidence="4">
    <location>
        <begin position="411"/>
        <end position="486"/>
    </location>
</feature>
<dbReference type="EC" id="6.2.1.3" evidence="5"/>
<comment type="caution">
    <text evidence="5">The sequence shown here is derived from an EMBL/GenBank/DDBJ whole genome shotgun (WGS) entry which is preliminary data.</text>
</comment>
<sequence length="495" mass="52923">MSFNLATMLTESARTHPDRPVARTAHGDLGYAELDALSGRLAAGLRREGLAPGARVAVQLPNLPQFLVAYFGILKAGLVMVPMNPLLTADEIAHQLADSGASLMVVWEGCLEQAAKAAGDVPLFVVGNAPEGTRPFDELYDGGGDTGTAPTGPGDTAVLIYTSGTTGRPKGAELGHFQLYMNCTVSSELFGVEDDDVVMAVLPFFHVFGLSGVVNTAVRRGTTMSVVPRFTVPDVLDAIHRHRVSVFLGVPAMFHALTEADEGDRDLSSLRVAGSGGAAMSEALLTRFEDRFGIVVLEGYGMTETASTATMNRPGERRPLSIGKPVWGVETRVVNAAGEELPPGQVGELLVRGHCVTRGYHGNPAATAEAIRDGWLHTGDLARTDDDGFLYIVDRMKDLVIRGGYNVYPREVEEVLHAHPAVAEAAVVGRPDERLGEEVAAYVALRPGAAATPEELIAHSRGHLAAYKYPREVVILPELPRNATGKLLKRELRDR</sequence>
<dbReference type="PROSITE" id="PS00455">
    <property type="entry name" value="AMP_BINDING"/>
    <property type="match status" value="1"/>
</dbReference>
<dbReference type="PANTHER" id="PTHR43767:SF12">
    <property type="entry name" value="AMP-DEPENDENT SYNTHETASE AND LIGASE"/>
    <property type="match status" value="1"/>
</dbReference>
<dbReference type="EMBL" id="JACJIA010000005">
    <property type="protein sequence ID" value="MBA8952787.1"/>
    <property type="molecule type" value="Genomic_DNA"/>
</dbReference>
<keyword evidence="6" id="KW-1185">Reference proteome</keyword>
<dbReference type="Proteomes" id="UP000572680">
    <property type="component" value="Unassembled WGS sequence"/>
</dbReference>
<reference evidence="5 6" key="1">
    <citation type="submission" date="2020-08" db="EMBL/GenBank/DDBJ databases">
        <title>Genomic Encyclopedia of Type Strains, Phase IV (KMG-IV): sequencing the most valuable type-strain genomes for metagenomic binning, comparative biology and taxonomic classification.</title>
        <authorList>
            <person name="Goeker M."/>
        </authorList>
    </citation>
    <scope>NUCLEOTIDE SEQUENCE [LARGE SCALE GENOMIC DNA]</scope>
    <source>
        <strain evidence="5 6">DSM 44197</strain>
    </source>
</reference>
<dbReference type="InterPro" id="IPR050237">
    <property type="entry name" value="ATP-dep_AMP-bd_enzyme"/>
</dbReference>
<dbReference type="Gene3D" id="3.30.300.30">
    <property type="match status" value="1"/>
</dbReference>
<dbReference type="FunFam" id="3.30.300.30:FF:000008">
    <property type="entry name" value="2,3-dihydroxybenzoate-AMP ligase"/>
    <property type="match status" value="1"/>
</dbReference>
<evidence type="ECO:0000256" key="2">
    <source>
        <dbReference type="ARBA" id="ARBA00022598"/>
    </source>
</evidence>
<evidence type="ECO:0000256" key="1">
    <source>
        <dbReference type="ARBA" id="ARBA00006432"/>
    </source>
</evidence>
<evidence type="ECO:0000313" key="5">
    <source>
        <dbReference type="EMBL" id="MBA8952787.1"/>
    </source>
</evidence>
<dbReference type="GO" id="GO:0004467">
    <property type="term" value="F:long-chain fatty acid-CoA ligase activity"/>
    <property type="evidence" value="ECO:0007669"/>
    <property type="project" value="UniProtKB-EC"/>
</dbReference>
<evidence type="ECO:0000259" key="4">
    <source>
        <dbReference type="Pfam" id="PF13193"/>
    </source>
</evidence>
<dbReference type="Gene3D" id="3.40.50.12780">
    <property type="entry name" value="N-terminal domain of ligase-like"/>
    <property type="match status" value="1"/>
</dbReference>
<dbReference type="InterPro" id="IPR042099">
    <property type="entry name" value="ANL_N_sf"/>
</dbReference>
<name>A0A7W3LRB0_ACTNM</name>
<dbReference type="InterPro" id="IPR000873">
    <property type="entry name" value="AMP-dep_synth/lig_dom"/>
</dbReference>
<accession>A0A7W3LRB0</accession>
<dbReference type="RefSeq" id="WP_182845023.1">
    <property type="nucleotide sequence ID" value="NZ_BAAALP010000024.1"/>
</dbReference>
<comment type="similarity">
    <text evidence="1">Belongs to the ATP-dependent AMP-binding enzyme family.</text>
</comment>
<dbReference type="PANTHER" id="PTHR43767">
    <property type="entry name" value="LONG-CHAIN-FATTY-ACID--COA LIGASE"/>
    <property type="match status" value="1"/>
</dbReference>
<dbReference type="NCBIfam" id="NF004837">
    <property type="entry name" value="PRK06187.1"/>
    <property type="match status" value="1"/>
</dbReference>
<dbReference type="Pfam" id="PF00501">
    <property type="entry name" value="AMP-binding"/>
    <property type="match status" value="1"/>
</dbReference>
<dbReference type="AlphaFoldDB" id="A0A7W3LRB0"/>
<organism evidence="5 6">
    <name type="scientific">Actinomadura namibiensis</name>
    <dbReference type="NCBI Taxonomy" id="182080"/>
    <lineage>
        <taxon>Bacteria</taxon>
        <taxon>Bacillati</taxon>
        <taxon>Actinomycetota</taxon>
        <taxon>Actinomycetes</taxon>
        <taxon>Streptosporangiales</taxon>
        <taxon>Thermomonosporaceae</taxon>
        <taxon>Actinomadura</taxon>
    </lineage>
</organism>
<keyword evidence="2 5" id="KW-0436">Ligase</keyword>
<dbReference type="CDD" id="cd05936">
    <property type="entry name" value="FC-FACS_FadD_like"/>
    <property type="match status" value="1"/>
</dbReference>
<protein>
    <submittedName>
        <fullName evidence="5">Long-chain acyl-CoA synthetase</fullName>
        <ecNumber evidence="5">6.2.1.3</ecNumber>
    </submittedName>
</protein>
<evidence type="ECO:0000259" key="3">
    <source>
        <dbReference type="Pfam" id="PF00501"/>
    </source>
</evidence>
<proteinExistence type="inferred from homology"/>
<feature type="domain" description="AMP-dependent synthetase/ligase" evidence="3">
    <location>
        <begin position="10"/>
        <end position="361"/>
    </location>
</feature>
<gene>
    <name evidence="5" type="ORF">HNR61_004433</name>
</gene>
<dbReference type="Pfam" id="PF13193">
    <property type="entry name" value="AMP-binding_C"/>
    <property type="match status" value="1"/>
</dbReference>
<dbReference type="InterPro" id="IPR045851">
    <property type="entry name" value="AMP-bd_C_sf"/>
</dbReference>
<dbReference type="InterPro" id="IPR020845">
    <property type="entry name" value="AMP-binding_CS"/>
</dbReference>
<evidence type="ECO:0000313" key="6">
    <source>
        <dbReference type="Proteomes" id="UP000572680"/>
    </source>
</evidence>
<dbReference type="InterPro" id="IPR025110">
    <property type="entry name" value="AMP-bd_C"/>
</dbReference>